<evidence type="ECO:0000313" key="2">
    <source>
        <dbReference type="Proteomes" id="UP001224477"/>
    </source>
</evidence>
<accession>A0ABU1CQ83</accession>
<dbReference type="EMBL" id="JAVGXC010000008">
    <property type="protein sequence ID" value="MDR0189403.1"/>
    <property type="molecule type" value="Genomic_DNA"/>
</dbReference>
<protein>
    <submittedName>
        <fullName evidence="1">Uncharacterized protein</fullName>
    </submittedName>
</protein>
<gene>
    <name evidence="1" type="ORF">RCO22_10680</name>
</gene>
<sequence length="70" mass="7666">MSEHHDVAIGMLEGYVRAMSDPLCNPSAVKASSSTAILILRTLGIISAQEDANYTESLRRDYDRRLGRAA</sequence>
<dbReference type="RefSeq" id="WP_309254783.1">
    <property type="nucleotide sequence ID" value="NZ_JAVGXC010000008.1"/>
</dbReference>
<organism evidence="1 2">
    <name type="scientific">Pseudomonas yamanorum</name>
    <dbReference type="NCBI Taxonomy" id="515393"/>
    <lineage>
        <taxon>Bacteria</taxon>
        <taxon>Pseudomonadati</taxon>
        <taxon>Pseudomonadota</taxon>
        <taxon>Gammaproteobacteria</taxon>
        <taxon>Pseudomonadales</taxon>
        <taxon>Pseudomonadaceae</taxon>
        <taxon>Pseudomonas</taxon>
    </lineage>
</organism>
<keyword evidence="2" id="KW-1185">Reference proteome</keyword>
<proteinExistence type="predicted"/>
<comment type="caution">
    <text evidence="1">The sequence shown here is derived from an EMBL/GenBank/DDBJ whole genome shotgun (WGS) entry which is preliminary data.</text>
</comment>
<reference evidence="1 2" key="1">
    <citation type="journal article" date="2023" name="Microbiol. Resour. Announc.">
        <title>Whole-genome sequence of Pseudomonas yamanorum OLsAu1 isolated from the edible ectomycorrhizal mushroom Lactarius sp. section Deliciosi.</title>
        <authorList>
            <person name="Ramirez-Mendoza R."/>
            <person name="Angeles-Argaiz R.E."/>
            <person name="Hernandez-Oaxaca D."/>
            <person name="Aguirre-Beltran L."/>
            <person name="Almaraz-Suarez J."/>
            <person name="Perez-Moreno J."/>
        </authorList>
    </citation>
    <scope>NUCLEOTIDE SEQUENCE [LARGE SCALE GENOMIC DNA]</scope>
    <source>
        <strain evidence="1 2">OLsAu1</strain>
    </source>
</reference>
<evidence type="ECO:0000313" key="1">
    <source>
        <dbReference type="EMBL" id="MDR0189403.1"/>
    </source>
</evidence>
<name>A0ABU1CQ83_9PSED</name>
<dbReference type="Proteomes" id="UP001224477">
    <property type="component" value="Unassembled WGS sequence"/>
</dbReference>